<evidence type="ECO:0000313" key="2">
    <source>
        <dbReference type="Proteomes" id="UP001500212"/>
    </source>
</evidence>
<keyword evidence="2" id="KW-1185">Reference proteome</keyword>
<accession>A0ABP8TQY7</accession>
<sequence length="137" mass="14892">MASVGGFGDAVGMLLPLTRNKAELIEVVRITDPARHLMSDELTGDTVAIWEGDDVPEALALVAELPGSEPYRCFLPGWGIRAHGSTGLLFEIAFCFRCHGARLWGPDLPPEQRGQTFDGGSPTALELLRRFRSCLPD</sequence>
<dbReference type="EMBL" id="BAABHJ010000012">
    <property type="protein sequence ID" value="GAA4610673.1"/>
    <property type="molecule type" value="Genomic_DNA"/>
</dbReference>
<dbReference type="Proteomes" id="UP001500212">
    <property type="component" value="Unassembled WGS sequence"/>
</dbReference>
<comment type="caution">
    <text evidence="1">The sequence shown here is derived from an EMBL/GenBank/DDBJ whole genome shotgun (WGS) entry which is preliminary data.</text>
</comment>
<organism evidence="1 2">
    <name type="scientific">Actinoallomurus liliacearum</name>
    <dbReference type="NCBI Taxonomy" id="1080073"/>
    <lineage>
        <taxon>Bacteria</taxon>
        <taxon>Bacillati</taxon>
        <taxon>Actinomycetota</taxon>
        <taxon>Actinomycetes</taxon>
        <taxon>Streptosporangiales</taxon>
        <taxon>Thermomonosporaceae</taxon>
        <taxon>Actinoallomurus</taxon>
    </lineage>
</organism>
<reference evidence="2" key="1">
    <citation type="journal article" date="2019" name="Int. J. Syst. Evol. Microbiol.">
        <title>The Global Catalogue of Microorganisms (GCM) 10K type strain sequencing project: providing services to taxonomists for standard genome sequencing and annotation.</title>
        <authorList>
            <consortium name="The Broad Institute Genomics Platform"/>
            <consortium name="The Broad Institute Genome Sequencing Center for Infectious Disease"/>
            <person name="Wu L."/>
            <person name="Ma J."/>
        </authorList>
    </citation>
    <scope>NUCLEOTIDE SEQUENCE [LARGE SCALE GENOMIC DNA]</scope>
    <source>
        <strain evidence="2">JCM 17938</strain>
    </source>
</reference>
<gene>
    <name evidence="1" type="ORF">GCM10023195_44470</name>
</gene>
<proteinExistence type="predicted"/>
<evidence type="ECO:0000313" key="1">
    <source>
        <dbReference type="EMBL" id="GAA4610673.1"/>
    </source>
</evidence>
<protein>
    <submittedName>
        <fullName evidence="1">Uncharacterized protein</fullName>
    </submittedName>
</protein>
<name>A0ABP8TQY7_9ACTN</name>